<keyword evidence="10 15" id="KW-1133">Transmembrane helix</keyword>
<dbReference type="STRING" id="4999.A0A1Y1URQ1"/>
<dbReference type="Pfam" id="PF16192">
    <property type="entry name" value="PMT_4TMC"/>
    <property type="match status" value="1"/>
</dbReference>
<keyword evidence="9 15" id="KW-0256">Endoplasmic reticulum</keyword>
<dbReference type="InterPro" id="IPR027005">
    <property type="entry name" value="PMT-like"/>
</dbReference>
<evidence type="ECO:0000256" key="16">
    <source>
        <dbReference type="SAM" id="MobiDB-lite"/>
    </source>
</evidence>
<evidence type="ECO:0000256" key="13">
    <source>
        <dbReference type="ARBA" id="ARBA00045085"/>
    </source>
</evidence>
<dbReference type="Gene3D" id="2.80.10.50">
    <property type="match status" value="1"/>
</dbReference>
<dbReference type="PROSITE" id="PS50919">
    <property type="entry name" value="MIR"/>
    <property type="match status" value="3"/>
</dbReference>
<dbReference type="InterPro" id="IPR036300">
    <property type="entry name" value="MIR_dom_sf"/>
</dbReference>
<evidence type="ECO:0000256" key="4">
    <source>
        <dbReference type="ARBA" id="ARBA00012839"/>
    </source>
</evidence>
<feature type="transmembrane region" description="Helical" evidence="15">
    <location>
        <begin position="657"/>
        <end position="678"/>
    </location>
</feature>
<dbReference type="InterPro" id="IPR003342">
    <property type="entry name" value="ArnT-like_N"/>
</dbReference>
<evidence type="ECO:0000256" key="14">
    <source>
        <dbReference type="ARBA" id="ARBA00045102"/>
    </source>
</evidence>
<name>A0A1Y1URQ1_9TREE</name>
<dbReference type="InterPro" id="IPR016093">
    <property type="entry name" value="MIR_motif"/>
</dbReference>
<keyword evidence="19" id="KW-1185">Reference proteome</keyword>
<feature type="transmembrane region" description="Helical" evidence="15">
    <location>
        <begin position="690"/>
        <end position="710"/>
    </location>
</feature>
<sequence length="920" mass="104550">MKESDADTKLRDRDLYPPPTVDVASFGGRRRVGKVDLGLKRREWVILAIVSVLGAFIRLWRLSYPTSVVFDEVHFGGFASKYIRQRFFMDVHPPLAKLLITLAAFIGGFDGNFDFKDIGKDYLGPKVPYVIMRFFPAVLGLALIPISFLTLLALRLSLATAILGSLLITFENALIAQSRLILLDSFLVFFTALTMYFWVRFANLDAEGRAFTRPWWRYLTLVGLGLGATLSCKWVGLFTIATVGLGTLRQLWLLLGNLKVTPRMLFRHFAARAMCLIVVPIIFYMFMFQIHFWILNQSGEGDGFMSSEFQHTLQGHGMEDTYADVGFGSIVSIRHVHTQGGYLHSHPHAYPGGSQQQQITLYPHRDDNNLWRITNGSSVDDAQYDWDTLPFDYVLTGSKIRLEHTSTFKRLHSHDVRPPVSDVEFQNEVSGYGYEGFAGDANDDFIVEIAPKTRGKRDRQARHRLRTLRSEFRLRHALSGCYLFSHKVKLPDWGFEQQEVTCNKNPTWENSLWYIETNTHPQLAFDAEKVNYQRPSFFEKFFELQAVMWRTNAGLTDRHAYDSRPQHWPWLRRGINFWVHDHRQVYLVGNPVVWWTSTLAIALYVGVRGLLILRAKRGYRDLYAPKTAFYDETCAFLLMSWGLHYLPFFLMQRQLFLHHYLPALYFAVLLLCTVFDYITSRLRPRTRVQIAAVLLILVIWSYNHFSPLTYARPWTRGKCERAKWLKTWDFSCADFHENMSQYKHSAIAQTSAKVGSNDGLGHDFTTTMVEEAPEPIKNVFEDPNAPPEEKTIAPVGPQNEVPMQASTYIAHPPVQPVSGDAPIPEDLRNPVGLDAGAPEVTDAAEDQGGWHGGAEDPEGHPIPPPAGVAGGVRAEKILNDHAEPARAPVGAQVAEVPELELDREAMQLAEEALRADEEGQ</sequence>
<dbReference type="EC" id="2.4.1.109" evidence="4 15"/>
<feature type="transmembrane region" description="Helical" evidence="15">
    <location>
        <begin position="180"/>
        <end position="199"/>
    </location>
</feature>
<comment type="pathway">
    <text evidence="2 15">Protein modification; protein glycosylation.</text>
</comment>
<evidence type="ECO:0000256" key="15">
    <source>
        <dbReference type="RuleBase" id="RU367007"/>
    </source>
</evidence>
<feature type="transmembrane region" description="Helical" evidence="15">
    <location>
        <begin position="127"/>
        <end position="146"/>
    </location>
</feature>
<keyword evidence="11 15" id="KW-0472">Membrane</keyword>
<evidence type="ECO:0000256" key="5">
    <source>
        <dbReference type="ARBA" id="ARBA00022676"/>
    </source>
</evidence>
<feature type="transmembrane region" description="Helical" evidence="15">
    <location>
        <begin position="44"/>
        <end position="60"/>
    </location>
</feature>
<comment type="caution">
    <text evidence="18">The sequence shown here is derived from an EMBL/GenBank/DDBJ whole genome shotgun (WGS) entry which is preliminary data.</text>
</comment>
<keyword evidence="12" id="KW-0325">Glycoprotein</keyword>
<dbReference type="OrthoDB" id="292747at2759"/>
<dbReference type="CDD" id="cd23283">
    <property type="entry name" value="beta-trefoil_MIR_PMT1-like"/>
    <property type="match status" value="1"/>
</dbReference>
<feature type="transmembrane region" description="Helical" evidence="15">
    <location>
        <begin position="219"/>
        <end position="248"/>
    </location>
</feature>
<comment type="function">
    <text evidence="15">Transfers mannose from Dol-P-mannose to Ser or Thr residues on proteins.</text>
</comment>
<dbReference type="AlphaFoldDB" id="A0A1Y1URQ1"/>
<dbReference type="FunCoup" id="A0A1Y1URQ1">
    <property type="interactions" value="126"/>
</dbReference>
<feature type="transmembrane region" description="Helical" evidence="15">
    <location>
        <begin position="592"/>
        <end position="613"/>
    </location>
</feature>
<feature type="domain" description="MIR" evidence="17">
    <location>
        <begin position="322"/>
        <end position="376"/>
    </location>
</feature>
<evidence type="ECO:0000259" key="17">
    <source>
        <dbReference type="PROSITE" id="PS50919"/>
    </source>
</evidence>
<evidence type="ECO:0000256" key="11">
    <source>
        <dbReference type="ARBA" id="ARBA00023136"/>
    </source>
</evidence>
<dbReference type="InParanoid" id="A0A1Y1URQ1"/>
<comment type="similarity">
    <text evidence="3 15">Belongs to the glycosyltransferase 39 family.</text>
</comment>
<gene>
    <name evidence="18" type="ORF">BD324DRAFT_575507</name>
</gene>
<keyword evidence="5 15" id="KW-0328">Glycosyltransferase</keyword>
<evidence type="ECO:0000313" key="18">
    <source>
        <dbReference type="EMBL" id="ORX40287.1"/>
    </source>
</evidence>
<accession>A0A1Y1URQ1</accession>
<keyword evidence="6 15" id="KW-0808">Transferase</keyword>
<keyword evidence="7 15" id="KW-0812">Transmembrane</keyword>
<dbReference type="PANTHER" id="PTHR10050:SF50">
    <property type="entry name" value="DOLICHYL-PHOSPHATE-MANNOSE--PROTEIN MANNOSYLTRANSFERASE 1-RELATED"/>
    <property type="match status" value="1"/>
</dbReference>
<keyword evidence="8" id="KW-0677">Repeat</keyword>
<evidence type="ECO:0000256" key="2">
    <source>
        <dbReference type="ARBA" id="ARBA00004922"/>
    </source>
</evidence>
<evidence type="ECO:0000256" key="12">
    <source>
        <dbReference type="ARBA" id="ARBA00023180"/>
    </source>
</evidence>
<feature type="transmembrane region" description="Helical" evidence="15">
    <location>
        <begin position="95"/>
        <end position="115"/>
    </location>
</feature>
<dbReference type="EMBL" id="NBSH01000002">
    <property type="protein sequence ID" value="ORX40287.1"/>
    <property type="molecule type" value="Genomic_DNA"/>
</dbReference>
<evidence type="ECO:0000256" key="8">
    <source>
        <dbReference type="ARBA" id="ARBA00022737"/>
    </source>
</evidence>
<dbReference type="PANTHER" id="PTHR10050">
    <property type="entry name" value="DOLICHYL-PHOSPHATE-MANNOSE--PROTEIN MANNOSYLTRANSFERASE"/>
    <property type="match status" value="1"/>
</dbReference>
<feature type="domain" description="MIR" evidence="17">
    <location>
        <begin position="391"/>
        <end position="450"/>
    </location>
</feature>
<dbReference type="Proteomes" id="UP000193218">
    <property type="component" value="Unassembled WGS sequence"/>
</dbReference>
<proteinExistence type="inferred from homology"/>
<protein>
    <recommendedName>
        <fullName evidence="4 15">Dolichyl-phosphate-mannose--protein mannosyltransferase</fullName>
        <ecNumber evidence="4 15">2.4.1.109</ecNumber>
    </recommendedName>
</protein>
<dbReference type="GO" id="GO:0004169">
    <property type="term" value="F:dolichyl-phosphate-mannose-protein mannosyltransferase activity"/>
    <property type="evidence" value="ECO:0007669"/>
    <property type="project" value="UniProtKB-UniRule"/>
</dbReference>
<evidence type="ECO:0000256" key="1">
    <source>
        <dbReference type="ARBA" id="ARBA00004477"/>
    </source>
</evidence>
<comment type="catalytic activity">
    <reaction evidence="13 15">
        <text>a di-trans,poly-cis-dolichyl beta-D-mannosyl phosphate + L-threonyl-[protein] = 3-O-(alpha-D-mannosyl)-L-threonyl-[protein] + a di-trans,poly-cis-dolichyl phosphate + H(+)</text>
        <dbReference type="Rhea" id="RHEA:53396"/>
        <dbReference type="Rhea" id="RHEA-COMP:11060"/>
        <dbReference type="Rhea" id="RHEA-COMP:13547"/>
        <dbReference type="Rhea" id="RHEA-COMP:19498"/>
        <dbReference type="Rhea" id="RHEA-COMP:19501"/>
        <dbReference type="ChEBI" id="CHEBI:15378"/>
        <dbReference type="ChEBI" id="CHEBI:30013"/>
        <dbReference type="ChEBI" id="CHEBI:57683"/>
        <dbReference type="ChEBI" id="CHEBI:58211"/>
        <dbReference type="ChEBI" id="CHEBI:137323"/>
        <dbReference type="EC" id="2.4.1.109"/>
    </reaction>
</comment>
<dbReference type="Pfam" id="PF02366">
    <property type="entry name" value="PMT"/>
    <property type="match status" value="1"/>
</dbReference>
<feature type="transmembrane region" description="Helical" evidence="15">
    <location>
        <begin position="152"/>
        <end position="168"/>
    </location>
</feature>
<dbReference type="Pfam" id="PF02815">
    <property type="entry name" value="MIR"/>
    <property type="match status" value="1"/>
</dbReference>
<dbReference type="RefSeq" id="XP_021874072.1">
    <property type="nucleotide sequence ID" value="XM_022013131.1"/>
</dbReference>
<dbReference type="FunFam" id="2.80.10.50:FF:000034">
    <property type="entry name" value="Dolichyl-phosphate-mannose-protein mannosyltransferase 1"/>
    <property type="match status" value="1"/>
</dbReference>
<organism evidence="18 19">
    <name type="scientific">Kockovaella imperatae</name>
    <dbReference type="NCBI Taxonomy" id="4999"/>
    <lineage>
        <taxon>Eukaryota</taxon>
        <taxon>Fungi</taxon>
        <taxon>Dikarya</taxon>
        <taxon>Basidiomycota</taxon>
        <taxon>Agaricomycotina</taxon>
        <taxon>Tremellomycetes</taxon>
        <taxon>Tremellales</taxon>
        <taxon>Cuniculitremaceae</taxon>
        <taxon>Kockovaella</taxon>
    </lineage>
</organism>
<feature type="transmembrane region" description="Helical" evidence="15">
    <location>
        <begin position="269"/>
        <end position="294"/>
    </location>
</feature>
<evidence type="ECO:0000256" key="10">
    <source>
        <dbReference type="ARBA" id="ARBA00022989"/>
    </source>
</evidence>
<dbReference type="UniPathway" id="UPA00378"/>
<comment type="subcellular location">
    <subcellularLocation>
        <location evidence="1 15">Endoplasmic reticulum membrane</location>
        <topology evidence="1 15">Multi-pass membrane protein</topology>
    </subcellularLocation>
</comment>
<comment type="catalytic activity">
    <reaction evidence="14 15">
        <text>a di-trans,poly-cis-dolichyl beta-D-mannosyl phosphate + L-seryl-[protein] = 3-O-(alpha-D-mannosyl)-L-seryl-[protein] + a di-trans,poly-cis-dolichyl phosphate + H(+)</text>
        <dbReference type="Rhea" id="RHEA:17377"/>
        <dbReference type="Rhea" id="RHEA-COMP:9863"/>
        <dbReference type="Rhea" id="RHEA-COMP:13546"/>
        <dbReference type="Rhea" id="RHEA-COMP:19498"/>
        <dbReference type="Rhea" id="RHEA-COMP:19501"/>
        <dbReference type="ChEBI" id="CHEBI:15378"/>
        <dbReference type="ChEBI" id="CHEBI:29999"/>
        <dbReference type="ChEBI" id="CHEBI:57683"/>
        <dbReference type="ChEBI" id="CHEBI:58211"/>
        <dbReference type="ChEBI" id="CHEBI:137321"/>
        <dbReference type="EC" id="2.4.1.109"/>
    </reaction>
</comment>
<dbReference type="SUPFAM" id="SSF82109">
    <property type="entry name" value="MIR domain"/>
    <property type="match status" value="1"/>
</dbReference>
<feature type="domain" description="MIR" evidence="17">
    <location>
        <begin position="462"/>
        <end position="518"/>
    </location>
</feature>
<reference evidence="18 19" key="1">
    <citation type="submission" date="2017-03" db="EMBL/GenBank/DDBJ databases">
        <title>Widespread Adenine N6-methylation of Active Genes in Fungi.</title>
        <authorList>
            <consortium name="DOE Joint Genome Institute"/>
            <person name="Mondo S.J."/>
            <person name="Dannebaum R.O."/>
            <person name="Kuo R.C."/>
            <person name="Louie K.B."/>
            <person name="Bewick A.J."/>
            <person name="Labutti K."/>
            <person name="Haridas S."/>
            <person name="Kuo A."/>
            <person name="Salamov A."/>
            <person name="Ahrendt S.R."/>
            <person name="Lau R."/>
            <person name="Bowen B.P."/>
            <person name="Lipzen A."/>
            <person name="Sullivan W."/>
            <person name="Andreopoulos W.B."/>
            <person name="Clum A."/>
            <person name="Lindquist E."/>
            <person name="Daum C."/>
            <person name="Northen T.R."/>
            <person name="Ramamoorthy G."/>
            <person name="Schmitz R.J."/>
            <person name="Gryganskyi A."/>
            <person name="Culley D."/>
            <person name="Magnuson J."/>
            <person name="James T.Y."/>
            <person name="O'Malley M.A."/>
            <person name="Stajich J.E."/>
            <person name="Spatafora J.W."/>
            <person name="Visel A."/>
            <person name="Grigoriev I.V."/>
        </authorList>
    </citation>
    <scope>NUCLEOTIDE SEQUENCE [LARGE SCALE GENOMIC DNA]</scope>
    <source>
        <strain evidence="18 19">NRRL Y-17943</strain>
    </source>
</reference>
<evidence type="ECO:0000313" key="19">
    <source>
        <dbReference type="Proteomes" id="UP000193218"/>
    </source>
</evidence>
<evidence type="ECO:0000256" key="7">
    <source>
        <dbReference type="ARBA" id="ARBA00022692"/>
    </source>
</evidence>
<dbReference type="InterPro" id="IPR032421">
    <property type="entry name" value="PMT_4TMC"/>
</dbReference>
<dbReference type="GO" id="GO:0031502">
    <property type="term" value="C:dolichyl-phosphate-mannose-protein mannosyltransferase complex"/>
    <property type="evidence" value="ECO:0007669"/>
    <property type="project" value="UniProtKB-ARBA"/>
</dbReference>
<dbReference type="GeneID" id="33554939"/>
<evidence type="ECO:0000256" key="6">
    <source>
        <dbReference type="ARBA" id="ARBA00022679"/>
    </source>
</evidence>
<feature type="transmembrane region" description="Helical" evidence="15">
    <location>
        <begin position="634"/>
        <end position="651"/>
    </location>
</feature>
<feature type="region of interest" description="Disordered" evidence="16">
    <location>
        <begin position="811"/>
        <end position="873"/>
    </location>
</feature>
<evidence type="ECO:0000256" key="3">
    <source>
        <dbReference type="ARBA" id="ARBA00007222"/>
    </source>
</evidence>
<dbReference type="SMART" id="SM00472">
    <property type="entry name" value="MIR"/>
    <property type="match status" value="3"/>
</dbReference>
<evidence type="ECO:0000256" key="9">
    <source>
        <dbReference type="ARBA" id="ARBA00022824"/>
    </source>
</evidence>